<evidence type="ECO:0000313" key="3">
    <source>
        <dbReference type="Proteomes" id="UP000649328"/>
    </source>
</evidence>
<dbReference type="Proteomes" id="UP000649328">
    <property type="component" value="Unassembled WGS sequence"/>
</dbReference>
<gene>
    <name evidence="2" type="ORF">HF325_005674</name>
</gene>
<keyword evidence="3" id="KW-1185">Reference proteome</keyword>
<dbReference type="AlphaFoldDB" id="A0A8H7GLS6"/>
<feature type="region of interest" description="Disordered" evidence="1">
    <location>
        <begin position="15"/>
        <end position="37"/>
    </location>
</feature>
<evidence type="ECO:0000256" key="1">
    <source>
        <dbReference type="SAM" id="MobiDB-lite"/>
    </source>
</evidence>
<evidence type="ECO:0000313" key="2">
    <source>
        <dbReference type="EMBL" id="KAF7999825.1"/>
    </source>
</evidence>
<proteinExistence type="predicted"/>
<name>A0A8H7GLS6_9ASCO</name>
<protein>
    <submittedName>
        <fullName evidence="2">Uncharacterized protein</fullName>
    </submittedName>
</protein>
<sequence>MSRLDSAKAWLYSWGGNPTPASDNVAKSAETPREGHKALEGAAKTDIQNGEFPADNCVTDSAELQKRELIPKPPFQDKLTTRALTGQFS</sequence>
<reference evidence="2" key="1">
    <citation type="submission" date="2020-10" db="EMBL/GenBank/DDBJ databases">
        <title>The Whole-Genome Sequence of Metschnikowia persimmonesis, a Novel Endophytic Yeast Species Isolated from Medicinal Plant Diospyros kaki Thumb.</title>
        <authorList>
            <person name="Rahmat E."/>
            <person name="Kang Y."/>
        </authorList>
    </citation>
    <scope>NUCLEOTIDE SEQUENCE</scope>
    <source>
        <strain evidence="2">KIOM G15050</strain>
    </source>
</reference>
<dbReference type="EMBL" id="JACBPP010000008">
    <property type="protein sequence ID" value="KAF7999825.1"/>
    <property type="molecule type" value="Genomic_DNA"/>
</dbReference>
<accession>A0A8H7GLS6</accession>
<organism evidence="2 3">
    <name type="scientific">Metschnikowia pulcherrima</name>
    <dbReference type="NCBI Taxonomy" id="27326"/>
    <lineage>
        <taxon>Eukaryota</taxon>
        <taxon>Fungi</taxon>
        <taxon>Dikarya</taxon>
        <taxon>Ascomycota</taxon>
        <taxon>Saccharomycotina</taxon>
        <taxon>Pichiomycetes</taxon>
        <taxon>Metschnikowiaceae</taxon>
        <taxon>Metschnikowia</taxon>
    </lineage>
</organism>
<comment type="caution">
    <text evidence="2">The sequence shown here is derived from an EMBL/GenBank/DDBJ whole genome shotgun (WGS) entry which is preliminary data.</text>
</comment>